<sequence>MTFSFLHSSQSLVPLFEDAINGTNLSPKAHYVRADLLDKATAQGGIDEALSVEIADALHSYALDVDLLLLTCSSLSSVVDGVKASGVPAERTDRLLAEAVFAGAMKTPGAQSVAVLIAAPTTVVPTRTLFEQCRVEMGAEAVGLKVILLPDVWSLFLSGDLEAYRQALAKAIDAFLTGADAFSHVALGQASMGPALAFCQSPRANSVWTITGATRAYLAAM</sequence>
<dbReference type="OrthoDB" id="6497321at2"/>
<evidence type="ECO:0000313" key="2">
    <source>
        <dbReference type="EMBL" id="PLW78883.1"/>
    </source>
</evidence>
<reference evidence="1 3" key="1">
    <citation type="submission" date="2018-01" db="EMBL/GenBank/DDBJ databases">
        <title>The draft genome sequence of Cohaesibacter sp. H1304.</title>
        <authorList>
            <person name="Wang N.-N."/>
            <person name="Du Z.-J."/>
        </authorList>
    </citation>
    <scope>NUCLEOTIDE SEQUENCE [LARGE SCALE GENOMIC DNA]</scope>
    <source>
        <strain evidence="1 3">H1304</strain>
    </source>
</reference>
<dbReference type="Proteomes" id="UP000234881">
    <property type="component" value="Unassembled WGS sequence"/>
</dbReference>
<dbReference type="RefSeq" id="WP_101531967.1">
    <property type="nucleotide sequence ID" value="NZ_PKUQ01000001.1"/>
</dbReference>
<comment type="caution">
    <text evidence="1">The sequence shown here is derived from an EMBL/GenBank/DDBJ whole genome shotgun (WGS) entry which is preliminary data.</text>
</comment>
<evidence type="ECO:0000313" key="1">
    <source>
        <dbReference type="EMBL" id="PLW75476.1"/>
    </source>
</evidence>
<protein>
    <submittedName>
        <fullName evidence="1">Asp/Glu racemase</fullName>
    </submittedName>
</protein>
<gene>
    <name evidence="2" type="ORF">C0081_01180</name>
    <name evidence="1" type="ORF">C0081_19220</name>
</gene>
<dbReference type="AlphaFoldDB" id="A0A2N5XLR8"/>
<dbReference type="EMBL" id="PKUQ01000050">
    <property type="protein sequence ID" value="PLW75476.1"/>
    <property type="molecule type" value="Genomic_DNA"/>
</dbReference>
<proteinExistence type="predicted"/>
<name>A0A2N5XLR8_9HYPH</name>
<organism evidence="1 3">
    <name type="scientific">Cohaesibacter celericrescens</name>
    <dbReference type="NCBI Taxonomy" id="2067669"/>
    <lineage>
        <taxon>Bacteria</taxon>
        <taxon>Pseudomonadati</taxon>
        <taxon>Pseudomonadota</taxon>
        <taxon>Alphaproteobacteria</taxon>
        <taxon>Hyphomicrobiales</taxon>
        <taxon>Cohaesibacteraceae</taxon>
    </lineage>
</organism>
<evidence type="ECO:0000313" key="3">
    <source>
        <dbReference type="Proteomes" id="UP000234881"/>
    </source>
</evidence>
<keyword evidence="3" id="KW-1185">Reference proteome</keyword>
<dbReference type="EMBL" id="PKUQ01000001">
    <property type="protein sequence ID" value="PLW78883.1"/>
    <property type="molecule type" value="Genomic_DNA"/>
</dbReference>
<accession>A0A2N5XLR8</accession>